<accession>A0ACB9YVI0</accession>
<protein>
    <submittedName>
        <fullName evidence="1">Uncharacterized protein</fullName>
    </submittedName>
</protein>
<gene>
    <name evidence="1" type="ORF">F4820DRAFT_381357</name>
</gene>
<organism evidence="1 2">
    <name type="scientific">Hypoxylon rubiginosum</name>
    <dbReference type="NCBI Taxonomy" id="110542"/>
    <lineage>
        <taxon>Eukaryota</taxon>
        <taxon>Fungi</taxon>
        <taxon>Dikarya</taxon>
        <taxon>Ascomycota</taxon>
        <taxon>Pezizomycotina</taxon>
        <taxon>Sordariomycetes</taxon>
        <taxon>Xylariomycetidae</taxon>
        <taxon>Xylariales</taxon>
        <taxon>Hypoxylaceae</taxon>
        <taxon>Hypoxylon</taxon>
    </lineage>
</organism>
<evidence type="ECO:0000313" key="2">
    <source>
        <dbReference type="Proteomes" id="UP001497700"/>
    </source>
</evidence>
<comment type="caution">
    <text evidence="1">The sequence shown here is derived from an EMBL/GenBank/DDBJ whole genome shotgun (WGS) entry which is preliminary data.</text>
</comment>
<reference evidence="1 2" key="1">
    <citation type="journal article" date="2022" name="New Phytol.">
        <title>Ecological generalism drives hyperdiversity of secondary metabolite gene clusters in xylarialean endophytes.</title>
        <authorList>
            <person name="Franco M.E.E."/>
            <person name="Wisecaver J.H."/>
            <person name="Arnold A.E."/>
            <person name="Ju Y.M."/>
            <person name="Slot J.C."/>
            <person name="Ahrendt S."/>
            <person name="Moore L.P."/>
            <person name="Eastman K.E."/>
            <person name="Scott K."/>
            <person name="Konkel Z."/>
            <person name="Mondo S.J."/>
            <person name="Kuo A."/>
            <person name="Hayes R.D."/>
            <person name="Haridas S."/>
            <person name="Andreopoulos B."/>
            <person name="Riley R."/>
            <person name="LaButti K."/>
            <person name="Pangilinan J."/>
            <person name="Lipzen A."/>
            <person name="Amirebrahimi M."/>
            <person name="Yan J."/>
            <person name="Adam C."/>
            <person name="Keymanesh K."/>
            <person name="Ng V."/>
            <person name="Louie K."/>
            <person name="Northen T."/>
            <person name="Drula E."/>
            <person name="Henrissat B."/>
            <person name="Hsieh H.M."/>
            <person name="Youens-Clark K."/>
            <person name="Lutzoni F."/>
            <person name="Miadlikowska J."/>
            <person name="Eastwood D.C."/>
            <person name="Hamelin R.C."/>
            <person name="Grigoriev I.V."/>
            <person name="U'Ren J.M."/>
        </authorList>
    </citation>
    <scope>NUCLEOTIDE SEQUENCE [LARGE SCALE GENOMIC DNA]</scope>
    <source>
        <strain evidence="1 2">CBS 119005</strain>
    </source>
</reference>
<keyword evidence="2" id="KW-1185">Reference proteome</keyword>
<name>A0ACB9YVI0_9PEZI</name>
<dbReference type="Proteomes" id="UP001497700">
    <property type="component" value="Unassembled WGS sequence"/>
</dbReference>
<proteinExistence type="predicted"/>
<dbReference type="EMBL" id="MU393509">
    <property type="protein sequence ID" value="KAI4863191.1"/>
    <property type="molecule type" value="Genomic_DNA"/>
</dbReference>
<sequence>MVVLFMPKQAVKFDGALLQELQGDVSDTIARDLFKDDLPPLASSSVIHNNGLNLWTPITLPFRIAPSTYLSPCLCSPA</sequence>
<evidence type="ECO:0000313" key="1">
    <source>
        <dbReference type="EMBL" id="KAI4863191.1"/>
    </source>
</evidence>